<reference evidence="1 2" key="1">
    <citation type="submission" date="2024-09" db="EMBL/GenBank/DDBJ databases">
        <title>Chromosome-scale assembly of Riccia sorocarpa.</title>
        <authorList>
            <person name="Paukszto L."/>
        </authorList>
    </citation>
    <scope>NUCLEOTIDE SEQUENCE [LARGE SCALE GENOMIC DNA]</scope>
    <source>
        <strain evidence="1">LP-2024</strain>
        <tissue evidence="1">Aerial parts of the thallus</tissue>
    </source>
</reference>
<organism evidence="1 2">
    <name type="scientific">Riccia sorocarpa</name>
    <dbReference type="NCBI Taxonomy" id="122646"/>
    <lineage>
        <taxon>Eukaryota</taxon>
        <taxon>Viridiplantae</taxon>
        <taxon>Streptophyta</taxon>
        <taxon>Embryophyta</taxon>
        <taxon>Marchantiophyta</taxon>
        <taxon>Marchantiopsida</taxon>
        <taxon>Marchantiidae</taxon>
        <taxon>Marchantiales</taxon>
        <taxon>Ricciaceae</taxon>
        <taxon>Riccia</taxon>
    </lineage>
</organism>
<gene>
    <name evidence="1" type="ORF">R1sor_013288</name>
</gene>
<name>A0ABD3HA12_9MARC</name>
<dbReference type="Proteomes" id="UP001633002">
    <property type="component" value="Unassembled WGS sequence"/>
</dbReference>
<protein>
    <submittedName>
        <fullName evidence="1">Uncharacterized protein</fullName>
    </submittedName>
</protein>
<comment type="caution">
    <text evidence="1">The sequence shown here is derived from an EMBL/GenBank/DDBJ whole genome shotgun (WGS) entry which is preliminary data.</text>
</comment>
<evidence type="ECO:0000313" key="1">
    <source>
        <dbReference type="EMBL" id="KAL3686979.1"/>
    </source>
</evidence>
<dbReference type="AlphaFoldDB" id="A0ABD3HA12"/>
<dbReference type="EMBL" id="JBJQOH010000004">
    <property type="protein sequence ID" value="KAL3686979.1"/>
    <property type="molecule type" value="Genomic_DNA"/>
</dbReference>
<evidence type="ECO:0000313" key="2">
    <source>
        <dbReference type="Proteomes" id="UP001633002"/>
    </source>
</evidence>
<sequence length="311" mass="35407">MIDPANSLWAPLFAKGFPQTSTEGVGRFMGTRILPNNFNACPFATLLIQAWTHLASSFRWDPGAVKFFPGLDLRGAVFLTARRLEPIEEARITADRISHKCGLTGIFSVGDLKSFLQNSSGLISLGEGQQYERILISIRDTEEGMMDTEFNPEEWVGLDGEHVWVCMARGFDGWQEVPEMAQTAQSIPTVIYWALDGNKSEVLFRVWFLSIIWRTLWAERCRFLHERILNKVHPNRVAFIFLEELFARRHLMKEEEVSTFATHLLAITSVKPERYVQLVQGKEVESVVGSNQLEYHTSSQELSRSLEEPAV</sequence>
<accession>A0ABD3HA12</accession>
<proteinExistence type="predicted"/>
<keyword evidence="2" id="KW-1185">Reference proteome</keyword>